<organism evidence="1 2">
    <name type="scientific">Marinobacter segnicrescens</name>
    <dbReference type="NCBI Taxonomy" id="430453"/>
    <lineage>
        <taxon>Bacteria</taxon>
        <taxon>Pseudomonadati</taxon>
        <taxon>Pseudomonadota</taxon>
        <taxon>Gammaproteobacteria</taxon>
        <taxon>Pseudomonadales</taxon>
        <taxon>Marinobacteraceae</taxon>
        <taxon>Marinobacter</taxon>
    </lineage>
</organism>
<dbReference type="AlphaFoldDB" id="A0A1I0FTN8"/>
<gene>
    <name evidence="1" type="ORF">SAMN04487962_11456</name>
</gene>
<reference evidence="2" key="1">
    <citation type="submission" date="2016-10" db="EMBL/GenBank/DDBJ databases">
        <authorList>
            <person name="Varghese N."/>
            <person name="Submissions S."/>
        </authorList>
    </citation>
    <scope>NUCLEOTIDE SEQUENCE [LARGE SCALE GENOMIC DNA]</scope>
    <source>
        <strain evidence="2">CGMCC 1.6489</strain>
    </source>
</reference>
<evidence type="ECO:0000313" key="2">
    <source>
        <dbReference type="Proteomes" id="UP000198762"/>
    </source>
</evidence>
<dbReference type="InterPro" id="IPR010352">
    <property type="entry name" value="DUF945"/>
</dbReference>
<dbReference type="OrthoDB" id="6346050at2"/>
<dbReference type="STRING" id="430453.SAMN04487962_11456"/>
<accession>A0A1I0FTN8</accession>
<protein>
    <submittedName>
        <fullName evidence="1">Uncharacterized conserved protein YdgA, DUF945 family</fullName>
    </submittedName>
</protein>
<dbReference type="RefSeq" id="WP_091853223.1">
    <property type="nucleotide sequence ID" value="NZ_FOHZ01000014.1"/>
</dbReference>
<sequence>MKKVWIIAGGVVLVAAVSAPWAVGKLTEQHWQSATEQFNASQPYFVMETESYERGYLGSEAHGQLFAVDPDTGERYPLGWTGDISHGVTSSTIDFDFDFADDAGMEAVFPDEKPTVTVTTSAWGSSLVELNVPAIDYTDDSSGESLNVSASYATLNISEDGETLDARMQLPGLVLRGPDVRVSMENLNLDQHASLLTGKLWTGEATVTLDKVSVTSRDEPELVLEKLEMVSNSDADSAGEKFGLATTLTLDKVHYGDESQGPHTFRFGLSDVSVAAWNDMLEAVNQLQAMAVSGSDNPQQAFEQQMQATMALTGSIEAMMADGLSTSAELDLSSPDGPVTGRLVISHPEQADGEPVPLMMIARTIEGEMSVKLPRALADRYPELGEELMPLLIQGVLEEEGDFYVMEASLSNMMVNLNGNEMPLPVPGMGAGLPSQM</sequence>
<dbReference type="Pfam" id="PF06097">
    <property type="entry name" value="DUF945"/>
    <property type="match status" value="1"/>
</dbReference>
<keyword evidence="2" id="KW-1185">Reference proteome</keyword>
<name>A0A1I0FTN8_9GAMM</name>
<evidence type="ECO:0000313" key="1">
    <source>
        <dbReference type="EMBL" id="SET61806.1"/>
    </source>
</evidence>
<dbReference type="EMBL" id="FOHZ01000014">
    <property type="protein sequence ID" value="SET61806.1"/>
    <property type="molecule type" value="Genomic_DNA"/>
</dbReference>
<dbReference type="Proteomes" id="UP000198762">
    <property type="component" value="Unassembled WGS sequence"/>
</dbReference>
<proteinExistence type="predicted"/>